<keyword evidence="3" id="KW-0067">ATP-binding</keyword>
<dbReference type="GO" id="GO:0004822">
    <property type="term" value="F:isoleucine-tRNA ligase activity"/>
    <property type="evidence" value="ECO:0007669"/>
    <property type="project" value="InterPro"/>
</dbReference>
<evidence type="ECO:0000259" key="6">
    <source>
        <dbReference type="Pfam" id="PF00133"/>
    </source>
</evidence>
<evidence type="ECO:0000256" key="1">
    <source>
        <dbReference type="ARBA" id="ARBA00022598"/>
    </source>
</evidence>
<dbReference type="AlphaFoldDB" id="A0A8K0H0F0"/>
<dbReference type="OrthoDB" id="1706657at2759"/>
<keyword evidence="4" id="KW-0648">Protein biosynthesis</keyword>
<dbReference type="SUPFAM" id="SSF52374">
    <property type="entry name" value="Nucleotidylyl transferase"/>
    <property type="match status" value="1"/>
</dbReference>
<accession>A0A8K0H0F0</accession>
<gene>
    <name evidence="7" type="ORF">FNV43_RR13078</name>
</gene>
<proteinExistence type="predicted"/>
<dbReference type="EMBL" id="VOIH02000006">
    <property type="protein sequence ID" value="KAF3443396.1"/>
    <property type="molecule type" value="Genomic_DNA"/>
</dbReference>
<evidence type="ECO:0000256" key="3">
    <source>
        <dbReference type="ARBA" id="ARBA00022840"/>
    </source>
</evidence>
<dbReference type="InterPro" id="IPR002300">
    <property type="entry name" value="aa-tRNA-synth_Ia"/>
</dbReference>
<name>A0A8K0H0F0_9ROSA</name>
<dbReference type="InterPro" id="IPR023586">
    <property type="entry name" value="Ile-tRNA-ligase_type2"/>
</dbReference>
<comment type="caution">
    <text evidence="7">The sequence shown here is derived from an EMBL/GenBank/DDBJ whole genome shotgun (WGS) entry which is preliminary data.</text>
</comment>
<dbReference type="PANTHER" id="PTHR42780:SF1">
    <property type="entry name" value="ISOLEUCINE--TRNA LIGASE, CYTOPLASMIC"/>
    <property type="match status" value="1"/>
</dbReference>
<dbReference type="InterPro" id="IPR014729">
    <property type="entry name" value="Rossmann-like_a/b/a_fold"/>
</dbReference>
<keyword evidence="1" id="KW-0436">Ligase</keyword>
<keyword evidence="2" id="KW-0547">Nucleotide-binding</keyword>
<dbReference type="Pfam" id="PF00133">
    <property type="entry name" value="tRNA-synt_1"/>
    <property type="match status" value="1"/>
</dbReference>
<dbReference type="Proteomes" id="UP000796880">
    <property type="component" value="Unassembled WGS sequence"/>
</dbReference>
<protein>
    <recommendedName>
        <fullName evidence="6">Aminoacyl-tRNA synthetase class Ia domain-containing protein</fullName>
    </recommendedName>
</protein>
<evidence type="ECO:0000256" key="4">
    <source>
        <dbReference type="ARBA" id="ARBA00022917"/>
    </source>
</evidence>
<keyword evidence="5" id="KW-0030">Aminoacyl-tRNA synthetase</keyword>
<dbReference type="GO" id="GO:0005524">
    <property type="term" value="F:ATP binding"/>
    <property type="evidence" value="ECO:0007669"/>
    <property type="project" value="UniProtKB-KW"/>
</dbReference>
<dbReference type="GO" id="GO:0006428">
    <property type="term" value="P:isoleucyl-tRNA aminoacylation"/>
    <property type="evidence" value="ECO:0007669"/>
    <property type="project" value="TreeGrafter"/>
</dbReference>
<evidence type="ECO:0000313" key="8">
    <source>
        <dbReference type="Proteomes" id="UP000796880"/>
    </source>
</evidence>
<feature type="domain" description="Aminoacyl-tRNA synthetase class Ia" evidence="6">
    <location>
        <begin position="2"/>
        <end position="56"/>
    </location>
</feature>
<dbReference type="Gene3D" id="3.40.50.620">
    <property type="entry name" value="HUPs"/>
    <property type="match status" value="1"/>
</dbReference>
<dbReference type="PANTHER" id="PTHR42780">
    <property type="entry name" value="SOLEUCYL-TRNA SYNTHETASE"/>
    <property type="match status" value="1"/>
</dbReference>
<evidence type="ECO:0000256" key="2">
    <source>
        <dbReference type="ARBA" id="ARBA00022741"/>
    </source>
</evidence>
<evidence type="ECO:0000313" key="7">
    <source>
        <dbReference type="EMBL" id="KAF3443396.1"/>
    </source>
</evidence>
<keyword evidence="8" id="KW-1185">Reference proteome</keyword>
<sequence>MVLSTALFGKPAFRNLICNGLVLAEDERKMSKSLKNYPSPMEVIDDYGVDAKRLEVEGFAPFATIDLATLQKSSNVLDQWINSAIHRVLFTLSAKR</sequence>
<reference evidence="7" key="1">
    <citation type="submission" date="2020-03" db="EMBL/GenBank/DDBJ databases">
        <title>A high-quality chromosome-level genome assembly of a woody plant with both climbing and erect habits, Rhamnella rubrinervis.</title>
        <authorList>
            <person name="Lu Z."/>
            <person name="Yang Y."/>
            <person name="Zhu X."/>
            <person name="Sun Y."/>
        </authorList>
    </citation>
    <scope>NUCLEOTIDE SEQUENCE</scope>
    <source>
        <strain evidence="7">BYM</strain>
        <tissue evidence="7">Leaf</tissue>
    </source>
</reference>
<organism evidence="7 8">
    <name type="scientific">Rhamnella rubrinervis</name>
    <dbReference type="NCBI Taxonomy" id="2594499"/>
    <lineage>
        <taxon>Eukaryota</taxon>
        <taxon>Viridiplantae</taxon>
        <taxon>Streptophyta</taxon>
        <taxon>Embryophyta</taxon>
        <taxon>Tracheophyta</taxon>
        <taxon>Spermatophyta</taxon>
        <taxon>Magnoliopsida</taxon>
        <taxon>eudicotyledons</taxon>
        <taxon>Gunneridae</taxon>
        <taxon>Pentapetalae</taxon>
        <taxon>rosids</taxon>
        <taxon>fabids</taxon>
        <taxon>Rosales</taxon>
        <taxon>Rhamnaceae</taxon>
        <taxon>rhamnoid group</taxon>
        <taxon>Rhamneae</taxon>
        <taxon>Rhamnella</taxon>
    </lineage>
</organism>
<evidence type="ECO:0000256" key="5">
    <source>
        <dbReference type="ARBA" id="ARBA00023146"/>
    </source>
</evidence>